<dbReference type="SUPFAM" id="SSF50998">
    <property type="entry name" value="Quinoprotein alcohol dehydrogenase-like"/>
    <property type="match status" value="1"/>
</dbReference>
<dbReference type="InterPro" id="IPR049916">
    <property type="entry name" value="WDR72-like"/>
</dbReference>
<feature type="repeat" description="WD" evidence="1">
    <location>
        <begin position="1271"/>
        <end position="1305"/>
    </location>
</feature>
<dbReference type="KEGG" id="abp:AGABI1DRAFT128290"/>
<feature type="region of interest" description="Disordered" evidence="2">
    <location>
        <begin position="79"/>
        <end position="126"/>
    </location>
</feature>
<dbReference type="HOGENOM" id="CLU_001665_1_0_1"/>
<gene>
    <name evidence="3" type="ORF">AGABI1DRAFT_128290</name>
</gene>
<dbReference type="Proteomes" id="UP000008493">
    <property type="component" value="Unassembled WGS sequence"/>
</dbReference>
<evidence type="ECO:0000313" key="4">
    <source>
        <dbReference type="Proteomes" id="UP000008493"/>
    </source>
</evidence>
<dbReference type="PANTHER" id="PTHR44099:SF4">
    <property type="entry name" value="RABCONNECTIN-3B, ISOFORM A"/>
    <property type="match status" value="1"/>
</dbReference>
<dbReference type="RefSeq" id="XP_007329881.1">
    <property type="nucleotide sequence ID" value="XM_007329819.1"/>
</dbReference>
<reference evidence="4" key="1">
    <citation type="journal article" date="2012" name="Proc. Natl. Acad. Sci. U.S.A.">
        <title>Genome sequence of the button mushroom Agaricus bisporus reveals mechanisms governing adaptation to a humic-rich ecological niche.</title>
        <authorList>
            <person name="Morin E."/>
            <person name="Kohler A."/>
            <person name="Baker A.R."/>
            <person name="Foulongne-Oriol M."/>
            <person name="Lombard V."/>
            <person name="Nagy L.G."/>
            <person name="Ohm R.A."/>
            <person name="Patyshakuliyeva A."/>
            <person name="Brun A."/>
            <person name="Aerts A.L."/>
            <person name="Bailey A.M."/>
            <person name="Billette C."/>
            <person name="Coutinho P.M."/>
            <person name="Deakin G."/>
            <person name="Doddapaneni H."/>
            <person name="Floudas D."/>
            <person name="Grimwood J."/>
            <person name="Hilden K."/>
            <person name="Kuees U."/>
            <person name="LaButti K.M."/>
            <person name="Lapidus A."/>
            <person name="Lindquist E.A."/>
            <person name="Lucas S.M."/>
            <person name="Murat C."/>
            <person name="Riley R.W."/>
            <person name="Salamov A.A."/>
            <person name="Schmutz J."/>
            <person name="Subramanian V."/>
            <person name="Woesten H.A.B."/>
            <person name="Xu J."/>
            <person name="Eastwood D.C."/>
            <person name="Foster G.D."/>
            <person name="Sonnenberg A.S."/>
            <person name="Cullen D."/>
            <person name="de Vries R.P."/>
            <person name="Lundell T."/>
            <person name="Hibbett D.S."/>
            <person name="Henrissat B."/>
            <person name="Burton K.S."/>
            <person name="Kerrigan R.W."/>
            <person name="Challen M.P."/>
            <person name="Grigoriev I.V."/>
            <person name="Martin F."/>
        </authorList>
    </citation>
    <scope>NUCLEOTIDE SEQUENCE [LARGE SCALE GENOMIC DNA]</scope>
    <source>
        <strain evidence="4">JB137-S8 / ATCC MYA-4627 / FGSC 10392</strain>
    </source>
</reference>
<dbReference type="OMA" id="LKLCARW"/>
<evidence type="ECO:0000256" key="2">
    <source>
        <dbReference type="SAM" id="MobiDB-lite"/>
    </source>
</evidence>
<dbReference type="eggNOG" id="KOG4155">
    <property type="taxonomic scope" value="Eukaryota"/>
</dbReference>
<evidence type="ECO:0000256" key="1">
    <source>
        <dbReference type="PROSITE-ProRule" id="PRU00221"/>
    </source>
</evidence>
<dbReference type="InterPro" id="IPR016024">
    <property type="entry name" value="ARM-type_fold"/>
</dbReference>
<dbReference type="EMBL" id="JH971390">
    <property type="protein sequence ID" value="EKM79127.1"/>
    <property type="molecule type" value="Genomic_DNA"/>
</dbReference>
<proteinExistence type="predicted"/>
<evidence type="ECO:0000313" key="3">
    <source>
        <dbReference type="EMBL" id="EKM79127.1"/>
    </source>
</evidence>
<accession>K5X841</accession>
<dbReference type="Pfam" id="PF00400">
    <property type="entry name" value="WD40"/>
    <property type="match status" value="1"/>
</dbReference>
<dbReference type="SUPFAM" id="SSF48371">
    <property type="entry name" value="ARM repeat"/>
    <property type="match status" value="1"/>
</dbReference>
<dbReference type="InterPro" id="IPR015943">
    <property type="entry name" value="WD40/YVTN_repeat-like_dom_sf"/>
</dbReference>
<dbReference type="InterPro" id="IPR011047">
    <property type="entry name" value="Quinoprotein_ADH-like_sf"/>
</dbReference>
<protein>
    <submittedName>
        <fullName evidence="3">Uncharacterized protein</fullName>
    </submittedName>
</protein>
<dbReference type="OrthoDB" id="338622at2759"/>
<dbReference type="STRING" id="597362.K5X841"/>
<dbReference type="InterPro" id="IPR011044">
    <property type="entry name" value="Quino_amine_DH_bsu"/>
</dbReference>
<name>K5X841_AGABU</name>
<dbReference type="Gene3D" id="2.130.10.10">
    <property type="entry name" value="YVTN repeat-like/Quinoprotein amine dehydrogenase"/>
    <property type="match status" value="2"/>
</dbReference>
<keyword evidence="4" id="KW-1185">Reference proteome</keyword>
<dbReference type="PROSITE" id="PS50082">
    <property type="entry name" value="WD_REPEATS_2"/>
    <property type="match status" value="1"/>
</dbReference>
<sequence length="1344" mass="147691">MNSPSISSGFVLPLTFAGPYNIEKTCKNGQPSTPLTSVRNAQPTCMENWTRVVEDGGQVYRMVMIGCEDGSLYVFRTQDPPPSTPRDIASSIPPVIVQPPATKNASSPSGTPPPHHPSMAVGSQSSTFWKVSPRPRAVSGVNVEQAQAPKNYVDFDDEPDKLKDLLKGKNPMTKIQSDSSSEKTIPVIPVEEPAPMRRKDVSKVLINITPPSRPFSPPTSPRDRPSPDLILADDLELLFHIIPHTKGIGNAVKSISVLPDLFVCVVLQESGFLYLFSLTDGQCITSLQVRDSFTREQLAPKDHDVLFETYIWCHLRVTTTQQTTYIFASASNHVGAVSATSDAEGVPQERTLSAVYALVSEMRPMQHTLEFLGNWELDCVTNSVNVLTNPDGKDLIFCVNTDGTLCARNLQVLPDLPAPVSETELGLNHLHIPNPFKKKSSSSDFLPQGSKINLKVLLDESQNLGQLSFHAPLRGFVLYPGGENLFGIAWSEEELMVIDCSGTFKVLHQTSAQYVEDVRWLDLCQYAVLFDDRVDVYRLQRVDANNDAVQDPQTSNITRYFPNLQRSISTGPRDAACFPSTSELMIFDRGTCGCEIRAYTWEEGSNPHDDAATRPIFKLLTPVSQGFETTAFLPLDAGHVVQGASDGYLRLLSLEQLCDNSGPTGVPVKKSYVPLNGYIIGFQVVTNFRTNEKYLAGGADDGSVAFWSMNTLEICGRWVLFNTALSKVVQVEVREKSSPLYGCALCVAEDGAVAVIVIDGFHFLYLVPGASTRLESICLGGSNLLLTYADHRCRLWDVQTKEFWRSMSITKADELLEQGGWTRIDLDKASVDRSSVWSVPAMLPKASDAASTLCLQTERFISNTISLAKTISTSRDTTRAILNSLDQLRTVLSTLITPGLNPDVDSVCYTKLGISRSNVLVGLATPDAMSIFNTRSSKDLWCISGNVTAARLLGIVVVLKAVALYEEYAAAASRVISFYTTTLSSCVGEAYSPPSLPYLASLWFQGSTELRSAIRVVFDTSIAAMTDEEASLTVENWQYFVPCLQLPSERESLNAALSLFICGYIAAEKYSFMSAPVLRDISKSISMYLLDEKSSYRVLAIDLCSRGFNVWQHYIDAMEILRSLFMLATTAKKNDISPQNVGTQARAAVLLIATNITPLFMSTLGLDILTPPTLENRRAVLQIVAFLIRKRPSVLQPNLPKLMEAVVKSLDPNNTTNRDAVLDTATEIIGYVVKTFPTVDFHMTSQRLAVGTHEGAVIMYDLKTAIRLFVLEGHKKPITALSFSPDGRRLLTLSLEENVVLVWKVGTSFISFFTPGVPPRQGNSGGQPFKTFNFNIGSEGELLL</sequence>
<dbReference type="PANTHER" id="PTHR44099">
    <property type="entry name" value="RABCONNECTIN-3B, ISOFORM A"/>
    <property type="match status" value="1"/>
</dbReference>
<dbReference type="InParanoid" id="K5X841"/>
<keyword evidence="1" id="KW-0853">WD repeat</keyword>
<dbReference type="SUPFAM" id="SSF50969">
    <property type="entry name" value="YVTN repeat-like/Quinoprotein amine dehydrogenase"/>
    <property type="match status" value="1"/>
</dbReference>
<organism evidence="3 4">
    <name type="scientific">Agaricus bisporus var. burnettii (strain JB137-S8 / ATCC MYA-4627 / FGSC 10392)</name>
    <name type="common">White button mushroom</name>
    <dbReference type="NCBI Taxonomy" id="597362"/>
    <lineage>
        <taxon>Eukaryota</taxon>
        <taxon>Fungi</taxon>
        <taxon>Dikarya</taxon>
        <taxon>Basidiomycota</taxon>
        <taxon>Agaricomycotina</taxon>
        <taxon>Agaricomycetes</taxon>
        <taxon>Agaricomycetidae</taxon>
        <taxon>Agaricales</taxon>
        <taxon>Agaricineae</taxon>
        <taxon>Agaricaceae</taxon>
        <taxon>Agaricus</taxon>
    </lineage>
</organism>
<dbReference type="GeneID" id="18826793"/>
<dbReference type="SMART" id="SM00320">
    <property type="entry name" value="WD40"/>
    <property type="match status" value="3"/>
</dbReference>
<dbReference type="InterPro" id="IPR001680">
    <property type="entry name" value="WD40_rpt"/>
</dbReference>
<dbReference type="GO" id="GO:0005737">
    <property type="term" value="C:cytoplasm"/>
    <property type="evidence" value="ECO:0007669"/>
    <property type="project" value="TreeGrafter"/>
</dbReference>